<organism evidence="2 3">
    <name type="scientific">Paroceanicella profunda</name>
    <dbReference type="NCBI Taxonomy" id="2579971"/>
    <lineage>
        <taxon>Bacteria</taxon>
        <taxon>Pseudomonadati</taxon>
        <taxon>Pseudomonadota</taxon>
        <taxon>Alphaproteobacteria</taxon>
        <taxon>Rhodobacterales</taxon>
        <taxon>Paracoccaceae</taxon>
        <taxon>Paroceanicella</taxon>
    </lineage>
</organism>
<dbReference type="InterPro" id="IPR005303">
    <property type="entry name" value="MOCOS_middle"/>
</dbReference>
<dbReference type="Gene3D" id="2.40.33.20">
    <property type="entry name" value="PK beta-barrel domain-like"/>
    <property type="match status" value="1"/>
</dbReference>
<keyword evidence="3" id="KW-1185">Reference proteome</keyword>
<dbReference type="AlphaFoldDB" id="A0A5B8FTB1"/>
<dbReference type="SUPFAM" id="SSF50800">
    <property type="entry name" value="PK beta-barrel domain-like"/>
    <property type="match status" value="1"/>
</dbReference>
<dbReference type="EMBL" id="CP040818">
    <property type="protein sequence ID" value="QDL90574.1"/>
    <property type="molecule type" value="Genomic_DNA"/>
</dbReference>
<dbReference type="Pfam" id="PF03473">
    <property type="entry name" value="MOSC"/>
    <property type="match status" value="1"/>
</dbReference>
<dbReference type="Proteomes" id="UP000305888">
    <property type="component" value="Chromosome"/>
</dbReference>
<dbReference type="InterPro" id="IPR005302">
    <property type="entry name" value="MoCF_Sase_C"/>
</dbReference>
<name>A0A5B8FTB1_9RHOB</name>
<dbReference type="Pfam" id="PF03476">
    <property type="entry name" value="MOSC_N"/>
    <property type="match status" value="1"/>
</dbReference>
<dbReference type="PROSITE" id="PS51340">
    <property type="entry name" value="MOSC"/>
    <property type="match status" value="1"/>
</dbReference>
<dbReference type="KEGG" id="ppru:FDP22_01500"/>
<gene>
    <name evidence="2" type="ORF">FDP22_01500</name>
</gene>
<evidence type="ECO:0000313" key="2">
    <source>
        <dbReference type="EMBL" id="QDL90574.1"/>
    </source>
</evidence>
<sequence length="252" mass="27095">MAARLATIYRHPVKSLGVEELGEVRLLAGQTMPGDRTWAVAHEASKFDPAAPDWAHCANFARVAKAPQLGAVTARLAEDGETVTFTHPARPALTARPDSAADAARILAWMAPLVPAGRARPAAIARAPGRGMTDSDFPSVSLGSLSSLHALSKAAHHVLSPVRFRMNFWFEGTPPWEEFDWVGHQFTLGGARLRVAERVGRCSATTANPETGEVDIDTLKLLREGWGHTQFGVYAEVVEPGLVRVGDTLAHV</sequence>
<proteinExistence type="predicted"/>
<feature type="domain" description="MOSC" evidence="1">
    <location>
        <begin position="111"/>
        <end position="252"/>
    </location>
</feature>
<dbReference type="GO" id="GO:0030170">
    <property type="term" value="F:pyridoxal phosphate binding"/>
    <property type="evidence" value="ECO:0007669"/>
    <property type="project" value="InterPro"/>
</dbReference>
<dbReference type="GO" id="GO:0003824">
    <property type="term" value="F:catalytic activity"/>
    <property type="evidence" value="ECO:0007669"/>
    <property type="project" value="InterPro"/>
</dbReference>
<evidence type="ECO:0000313" key="3">
    <source>
        <dbReference type="Proteomes" id="UP000305888"/>
    </source>
</evidence>
<protein>
    <submittedName>
        <fullName evidence="2">MOSC domain-containing protein</fullName>
    </submittedName>
</protein>
<dbReference type="InterPro" id="IPR011037">
    <property type="entry name" value="Pyrv_Knase-like_insert_dom_sf"/>
</dbReference>
<accession>A0A5B8FTB1</accession>
<dbReference type="OrthoDB" id="581532at2"/>
<evidence type="ECO:0000259" key="1">
    <source>
        <dbReference type="PROSITE" id="PS51340"/>
    </source>
</evidence>
<dbReference type="RefSeq" id="WP_138579248.1">
    <property type="nucleotide sequence ID" value="NZ_CP040818.1"/>
</dbReference>
<reference evidence="2 3" key="1">
    <citation type="submission" date="2019-06" db="EMBL/GenBank/DDBJ databases">
        <title>Genome sequence of Rhodobacteraceae bacterium D4M1.</title>
        <authorList>
            <person name="Cao J."/>
        </authorList>
    </citation>
    <scope>NUCLEOTIDE SEQUENCE [LARGE SCALE GENOMIC DNA]</scope>
    <source>
        <strain evidence="2 3">D4M1</strain>
    </source>
</reference>
<dbReference type="GO" id="GO:0030151">
    <property type="term" value="F:molybdenum ion binding"/>
    <property type="evidence" value="ECO:0007669"/>
    <property type="project" value="InterPro"/>
</dbReference>